<protein>
    <submittedName>
        <fullName evidence="1">Uncharacterized protein</fullName>
    </submittedName>
</protein>
<dbReference type="Proteomes" id="UP000230084">
    <property type="component" value="Unassembled WGS sequence"/>
</dbReference>
<organism evidence="1 2">
    <name type="scientific">Candidatus Uhrbacteria bacterium CG10_big_fil_rev_8_21_14_0_10_50_16</name>
    <dbReference type="NCBI Taxonomy" id="1975039"/>
    <lineage>
        <taxon>Bacteria</taxon>
        <taxon>Candidatus Uhriibacteriota</taxon>
    </lineage>
</organism>
<reference evidence="1 2" key="1">
    <citation type="submission" date="2017-09" db="EMBL/GenBank/DDBJ databases">
        <title>Depth-based differentiation of microbial function through sediment-hosted aquifers and enrichment of novel symbionts in the deep terrestrial subsurface.</title>
        <authorList>
            <person name="Probst A.J."/>
            <person name="Ladd B."/>
            <person name="Jarett J.K."/>
            <person name="Geller-Mcgrath D.E."/>
            <person name="Sieber C.M."/>
            <person name="Emerson J.B."/>
            <person name="Anantharaman K."/>
            <person name="Thomas B.C."/>
            <person name="Malmstrom R."/>
            <person name="Stieglmeier M."/>
            <person name="Klingl A."/>
            <person name="Woyke T."/>
            <person name="Ryan C.M."/>
            <person name="Banfield J.F."/>
        </authorList>
    </citation>
    <scope>NUCLEOTIDE SEQUENCE [LARGE SCALE GENOMIC DNA]</scope>
    <source>
        <strain evidence="1">CG10_big_fil_rev_8_21_14_0_10_50_16</strain>
    </source>
</reference>
<dbReference type="AlphaFoldDB" id="A0A2H0RQ06"/>
<evidence type="ECO:0000313" key="2">
    <source>
        <dbReference type="Proteomes" id="UP000230084"/>
    </source>
</evidence>
<gene>
    <name evidence="1" type="ORF">COV06_00320</name>
</gene>
<evidence type="ECO:0000313" key="1">
    <source>
        <dbReference type="EMBL" id="PIR47835.1"/>
    </source>
</evidence>
<name>A0A2H0RQ06_9BACT</name>
<sequence>MVAQYLGHMYNERNLKIFQNKSRRWRNKRKGIHQLTLAMRFRFTTPIFAFTSLQQTSHSQKRFQKFQDFNVVT</sequence>
<dbReference type="EMBL" id="PCYM01000001">
    <property type="protein sequence ID" value="PIR47835.1"/>
    <property type="molecule type" value="Genomic_DNA"/>
</dbReference>
<accession>A0A2H0RQ06</accession>
<proteinExistence type="predicted"/>
<comment type="caution">
    <text evidence="1">The sequence shown here is derived from an EMBL/GenBank/DDBJ whole genome shotgun (WGS) entry which is preliminary data.</text>
</comment>